<feature type="chain" id="PRO_5034954366" description="Asl1-like glycosyl hydrolase catalytic domain-containing protein" evidence="1">
    <location>
        <begin position="20"/>
        <end position="339"/>
    </location>
</feature>
<dbReference type="AlphaFoldDB" id="A0A8H6DYC5"/>
<proteinExistence type="predicted"/>
<evidence type="ECO:0000259" key="2">
    <source>
        <dbReference type="Pfam" id="PF11790"/>
    </source>
</evidence>
<dbReference type="SUPFAM" id="SSF51445">
    <property type="entry name" value="(Trans)glycosidases"/>
    <property type="match status" value="1"/>
</dbReference>
<dbReference type="InterPro" id="IPR053183">
    <property type="entry name" value="ASL1"/>
</dbReference>
<keyword evidence="1" id="KW-0732">Signal</keyword>
<sequence>MSSSIKITGLLALAGSVAAVPHFQHEKFHHRAAYPAGGWGASNNTAPAGTGSAIYGEPTTTMATTSTSTQTSYTTVYVKPSPYPGLHEANVADVSTTPGCGATVTRGLAYNNAELCSTLGSSYGFGYNWAQTENNDIGTMFIPMMHKPSDSTAEAWLANVDKAVKKGSKAVMGFNECDIAAQCNLSPEAACSSWKEYMNPVKEAHPDVTIIGPSVSNGQAPLGLDWLSRFHTACPDAKVDATNIHFYDVYDDKTIDRFTAHVKKAAETYGQKVWVTEFGLNPGSATQEQAASFLKDCMAYLDTSDDVQGYSWFMVGTGENQLNLSDGLSPIGKVYAGSS</sequence>
<dbReference type="GO" id="GO:0009277">
    <property type="term" value="C:fungal-type cell wall"/>
    <property type="evidence" value="ECO:0007669"/>
    <property type="project" value="TreeGrafter"/>
</dbReference>
<dbReference type="Gene3D" id="3.20.20.80">
    <property type="entry name" value="Glycosidases"/>
    <property type="match status" value="1"/>
</dbReference>
<dbReference type="Pfam" id="PF11790">
    <property type="entry name" value="Glyco_hydro_cc"/>
    <property type="match status" value="1"/>
</dbReference>
<accession>A0A8H6DYC5</accession>
<feature type="domain" description="Asl1-like glycosyl hydrolase catalytic" evidence="2">
    <location>
        <begin position="107"/>
        <end position="335"/>
    </location>
</feature>
<dbReference type="InterPro" id="IPR024655">
    <property type="entry name" value="Asl1_glyco_hydro_catalytic"/>
</dbReference>
<name>A0A8H6DYC5_COCSA</name>
<dbReference type="InterPro" id="IPR017853">
    <property type="entry name" value="GH"/>
</dbReference>
<evidence type="ECO:0000313" key="3">
    <source>
        <dbReference type="EMBL" id="KAF5852464.1"/>
    </source>
</evidence>
<dbReference type="PANTHER" id="PTHR34154">
    <property type="entry name" value="ALKALI-SENSITIVE LINKAGE PROTEIN 1"/>
    <property type="match status" value="1"/>
</dbReference>
<organism evidence="3 4">
    <name type="scientific">Cochliobolus sativus</name>
    <name type="common">Common root rot and spot blotch fungus</name>
    <name type="synonym">Bipolaris sorokiniana</name>
    <dbReference type="NCBI Taxonomy" id="45130"/>
    <lineage>
        <taxon>Eukaryota</taxon>
        <taxon>Fungi</taxon>
        <taxon>Dikarya</taxon>
        <taxon>Ascomycota</taxon>
        <taxon>Pezizomycotina</taxon>
        <taxon>Dothideomycetes</taxon>
        <taxon>Pleosporomycetidae</taxon>
        <taxon>Pleosporales</taxon>
        <taxon>Pleosporineae</taxon>
        <taxon>Pleosporaceae</taxon>
        <taxon>Bipolaris</taxon>
    </lineage>
</organism>
<evidence type="ECO:0000256" key="1">
    <source>
        <dbReference type="SAM" id="SignalP"/>
    </source>
</evidence>
<feature type="signal peptide" evidence="1">
    <location>
        <begin position="1"/>
        <end position="19"/>
    </location>
</feature>
<reference evidence="3" key="1">
    <citation type="submission" date="2019-11" db="EMBL/GenBank/DDBJ databases">
        <title>Bipolaris sorokiniana Genome sequencing.</title>
        <authorList>
            <person name="Wang H."/>
        </authorList>
    </citation>
    <scope>NUCLEOTIDE SEQUENCE</scope>
</reference>
<protein>
    <recommendedName>
        <fullName evidence="2">Asl1-like glycosyl hydrolase catalytic domain-containing protein</fullName>
    </recommendedName>
</protein>
<evidence type="ECO:0000313" key="4">
    <source>
        <dbReference type="Proteomes" id="UP000624244"/>
    </source>
</evidence>
<dbReference type="Proteomes" id="UP000624244">
    <property type="component" value="Unassembled WGS sequence"/>
</dbReference>
<dbReference type="EMBL" id="WNKQ01000003">
    <property type="protein sequence ID" value="KAF5852464.1"/>
    <property type="molecule type" value="Genomic_DNA"/>
</dbReference>
<gene>
    <name evidence="3" type="ORF">GGP41_007942</name>
</gene>
<comment type="caution">
    <text evidence="3">The sequence shown here is derived from an EMBL/GenBank/DDBJ whole genome shotgun (WGS) entry which is preliminary data.</text>
</comment>
<dbReference type="GO" id="GO:0071966">
    <property type="term" value="P:fungal-type cell wall polysaccharide metabolic process"/>
    <property type="evidence" value="ECO:0007669"/>
    <property type="project" value="TreeGrafter"/>
</dbReference>
<dbReference type="PANTHER" id="PTHR34154:SF13">
    <property type="entry name" value="ASL1-LIKE GLYCOSYL HYDROLASE CATALYTIC DOMAIN-CONTAINING PROTEIN"/>
    <property type="match status" value="1"/>
</dbReference>